<organism evidence="7 8">
    <name type="scientific">Streptomyces venezuelae</name>
    <dbReference type="NCBI Taxonomy" id="54571"/>
    <lineage>
        <taxon>Bacteria</taxon>
        <taxon>Bacillati</taxon>
        <taxon>Actinomycetota</taxon>
        <taxon>Actinomycetes</taxon>
        <taxon>Kitasatosporales</taxon>
        <taxon>Streptomycetaceae</taxon>
        <taxon>Streptomyces</taxon>
    </lineage>
</organism>
<dbReference type="Proteomes" id="UP000323046">
    <property type="component" value="Chromosome"/>
</dbReference>
<evidence type="ECO:0000256" key="3">
    <source>
        <dbReference type="ARBA" id="ARBA00022801"/>
    </source>
</evidence>
<dbReference type="GO" id="GO:0016787">
    <property type="term" value="F:hydrolase activity"/>
    <property type="evidence" value="ECO:0007669"/>
    <property type="project" value="UniProtKB-KW"/>
</dbReference>
<comment type="similarity">
    <text evidence="2 4">Belongs to the Nudix hydrolase family.</text>
</comment>
<evidence type="ECO:0000256" key="1">
    <source>
        <dbReference type="ARBA" id="ARBA00001946"/>
    </source>
</evidence>
<dbReference type="AlphaFoldDB" id="A0A5P2BKN0"/>
<dbReference type="Gene3D" id="3.90.79.10">
    <property type="entry name" value="Nucleoside Triphosphate Pyrophosphohydrolase"/>
    <property type="match status" value="1"/>
</dbReference>
<dbReference type="InterPro" id="IPR020084">
    <property type="entry name" value="NUDIX_hydrolase_CS"/>
</dbReference>
<dbReference type="PANTHER" id="PTHR43046:SF14">
    <property type="entry name" value="MUTT_NUDIX FAMILY PROTEIN"/>
    <property type="match status" value="1"/>
</dbReference>
<dbReference type="PRINTS" id="PR00502">
    <property type="entry name" value="NUDIXFAMILY"/>
</dbReference>
<sequence>MCGRPTCRWPRRASNGVAHRSGPGPPGGGSGPDVRSGALRGAGGNSGGAQVGERAIDQVRSRVSAYAVATERDELLLTRLSAASPVFEPGLWHLPGGGVDPGEQPEEALARELREETGLALVSARLVDARTYSARRLGVSWHLVGLFYVVELAPGSVQVAEVDGATSDVAWMPLSRLDESVLSPAAVDGLGMIGARL</sequence>
<keyword evidence="3 4" id="KW-0378">Hydrolase</keyword>
<dbReference type="PANTHER" id="PTHR43046">
    <property type="entry name" value="GDP-MANNOSE MANNOSYL HYDROLASE"/>
    <property type="match status" value="1"/>
</dbReference>
<feature type="region of interest" description="Disordered" evidence="5">
    <location>
        <begin position="1"/>
        <end position="51"/>
    </location>
</feature>
<dbReference type="SUPFAM" id="SSF55811">
    <property type="entry name" value="Nudix"/>
    <property type="match status" value="1"/>
</dbReference>
<evidence type="ECO:0000313" key="8">
    <source>
        <dbReference type="Proteomes" id="UP000323046"/>
    </source>
</evidence>
<evidence type="ECO:0000313" key="7">
    <source>
        <dbReference type="EMBL" id="QES30986.1"/>
    </source>
</evidence>
<evidence type="ECO:0000256" key="4">
    <source>
        <dbReference type="RuleBase" id="RU003476"/>
    </source>
</evidence>
<feature type="domain" description="Nudix hydrolase" evidence="6">
    <location>
        <begin position="58"/>
        <end position="194"/>
    </location>
</feature>
<evidence type="ECO:0000256" key="5">
    <source>
        <dbReference type="SAM" id="MobiDB-lite"/>
    </source>
</evidence>
<protein>
    <submittedName>
        <fullName evidence="7">NUDIX hydrolase</fullName>
    </submittedName>
</protein>
<comment type="cofactor">
    <cofactor evidence="1">
        <name>Mg(2+)</name>
        <dbReference type="ChEBI" id="CHEBI:18420"/>
    </cofactor>
</comment>
<name>A0A5P2BKN0_STRVZ</name>
<dbReference type="Pfam" id="PF00293">
    <property type="entry name" value="NUDIX"/>
    <property type="match status" value="1"/>
</dbReference>
<dbReference type="EMBL" id="CP029193">
    <property type="protein sequence ID" value="QES30986.1"/>
    <property type="molecule type" value="Genomic_DNA"/>
</dbReference>
<dbReference type="InterPro" id="IPR020476">
    <property type="entry name" value="Nudix_hydrolase"/>
</dbReference>
<gene>
    <name evidence="7" type="ORF">DEJ47_35300</name>
</gene>
<proteinExistence type="inferred from homology"/>
<feature type="compositionally biased region" description="Gly residues" evidence="5">
    <location>
        <begin position="40"/>
        <end position="50"/>
    </location>
</feature>
<keyword evidence="8" id="KW-1185">Reference proteome</keyword>
<dbReference type="CDD" id="cd02883">
    <property type="entry name" value="NUDIX_Hydrolase"/>
    <property type="match status" value="1"/>
</dbReference>
<dbReference type="OrthoDB" id="9804442at2"/>
<evidence type="ECO:0000259" key="6">
    <source>
        <dbReference type="PROSITE" id="PS51462"/>
    </source>
</evidence>
<dbReference type="PROSITE" id="PS51462">
    <property type="entry name" value="NUDIX"/>
    <property type="match status" value="1"/>
</dbReference>
<dbReference type="InterPro" id="IPR000086">
    <property type="entry name" value="NUDIX_hydrolase_dom"/>
</dbReference>
<accession>A0A5P2BKN0</accession>
<dbReference type="InterPro" id="IPR015797">
    <property type="entry name" value="NUDIX_hydrolase-like_dom_sf"/>
</dbReference>
<reference evidence="7 8" key="1">
    <citation type="submission" date="2018-05" db="EMBL/GenBank/DDBJ databases">
        <title>Streptomyces venezuelae.</title>
        <authorList>
            <person name="Kim W."/>
            <person name="Lee N."/>
            <person name="Cho B.-K."/>
        </authorList>
    </citation>
    <scope>NUCLEOTIDE SEQUENCE [LARGE SCALE GENOMIC DNA]</scope>
    <source>
        <strain evidence="7 8">ATCC 14583</strain>
    </source>
</reference>
<dbReference type="PROSITE" id="PS00893">
    <property type="entry name" value="NUDIX_BOX"/>
    <property type="match status" value="1"/>
</dbReference>
<evidence type="ECO:0000256" key="2">
    <source>
        <dbReference type="ARBA" id="ARBA00005582"/>
    </source>
</evidence>